<evidence type="ECO:0000256" key="1">
    <source>
        <dbReference type="SAM" id="Phobius"/>
    </source>
</evidence>
<feature type="transmembrane region" description="Helical" evidence="1">
    <location>
        <begin position="22"/>
        <end position="42"/>
    </location>
</feature>
<keyword evidence="1" id="KW-0812">Transmembrane</keyword>
<dbReference type="Proteomes" id="UP000053555">
    <property type="component" value="Unassembled WGS sequence"/>
</dbReference>
<name>A0A0B2QPU8_GLYSO</name>
<keyword evidence="1" id="KW-0472">Membrane</keyword>
<gene>
    <name evidence="2" type="ORF">glysoja_037863</name>
</gene>
<protein>
    <submittedName>
        <fullName evidence="2">Uncharacterized protein</fullName>
    </submittedName>
</protein>
<accession>A0A0B2QPU8</accession>
<proteinExistence type="predicted"/>
<sequence length="60" mass="6185">MISFFEPPGVGEEVERLKGDKIAVVVVVVVVVAAVGTVGVGIEVVREVIGEEVAIVHGDS</sequence>
<dbReference type="AlphaFoldDB" id="A0A0B2QPU8"/>
<reference evidence="2" key="1">
    <citation type="submission" date="2014-07" db="EMBL/GenBank/DDBJ databases">
        <title>Identification of a novel salt tolerance gene in wild soybean by whole-genome sequencing.</title>
        <authorList>
            <person name="Lam H.-M."/>
            <person name="Qi X."/>
            <person name="Li M.-W."/>
            <person name="Liu X."/>
            <person name="Xie M."/>
            <person name="Ni M."/>
            <person name="Xu X."/>
        </authorList>
    </citation>
    <scope>NUCLEOTIDE SEQUENCE [LARGE SCALE GENOMIC DNA]</scope>
    <source>
        <tissue evidence="2">Root</tissue>
    </source>
</reference>
<evidence type="ECO:0000313" key="2">
    <source>
        <dbReference type="EMBL" id="KHN23445.1"/>
    </source>
</evidence>
<keyword evidence="1" id="KW-1133">Transmembrane helix</keyword>
<dbReference type="EMBL" id="KN656353">
    <property type="protein sequence ID" value="KHN23445.1"/>
    <property type="molecule type" value="Genomic_DNA"/>
</dbReference>
<organism evidence="2">
    <name type="scientific">Glycine soja</name>
    <name type="common">Wild soybean</name>
    <dbReference type="NCBI Taxonomy" id="3848"/>
    <lineage>
        <taxon>Eukaryota</taxon>
        <taxon>Viridiplantae</taxon>
        <taxon>Streptophyta</taxon>
        <taxon>Embryophyta</taxon>
        <taxon>Tracheophyta</taxon>
        <taxon>Spermatophyta</taxon>
        <taxon>Magnoliopsida</taxon>
        <taxon>eudicotyledons</taxon>
        <taxon>Gunneridae</taxon>
        <taxon>Pentapetalae</taxon>
        <taxon>rosids</taxon>
        <taxon>fabids</taxon>
        <taxon>Fabales</taxon>
        <taxon>Fabaceae</taxon>
        <taxon>Papilionoideae</taxon>
        <taxon>50 kb inversion clade</taxon>
        <taxon>NPAAA clade</taxon>
        <taxon>indigoferoid/millettioid clade</taxon>
        <taxon>Phaseoleae</taxon>
        <taxon>Glycine</taxon>
        <taxon>Glycine subgen. Soja</taxon>
    </lineage>
</organism>